<sequence length="264" mass="30180">MNKWLGSILVTVVFASSLIYVVYYYDNINDNIAENTQENRQSIELLPPIYHLSIDVNPSISILLNANLDVVAYHSYNIEGDIVLNQLNLLDRSLDSTIKVIIEKLSEYDFIRDNSVIYFSLINENDKDSRNESLEEYIDIVDVLTESVYQNLAGLLNDSQIHIQKLDSSILKLAESQRISPGKLAIQLKSVEDLSELEKYLSENFQNILNNDRNSKIDNNIKQQEKQFIDIQRPETPATPNAPNIQGINEIPTIQDIPEINKLQ</sequence>
<feature type="transmembrane region" description="Helical" evidence="1">
    <location>
        <begin position="7"/>
        <end position="25"/>
    </location>
</feature>
<evidence type="ECO:0000313" key="3">
    <source>
        <dbReference type="EMBL" id="OEF98707.1"/>
    </source>
</evidence>
<name>A0A1E5G669_9FIRM</name>
<evidence type="ECO:0000313" key="4">
    <source>
        <dbReference type="Proteomes" id="UP000094296"/>
    </source>
</evidence>
<dbReference type="Pfam" id="PF23750">
    <property type="entry name" value="RsgI_M"/>
    <property type="match status" value="1"/>
</dbReference>
<keyword evidence="1" id="KW-0812">Transmembrane</keyword>
<dbReference type="Proteomes" id="UP000094296">
    <property type="component" value="Unassembled WGS sequence"/>
</dbReference>
<keyword evidence="1" id="KW-0472">Membrane</keyword>
<evidence type="ECO:0000259" key="2">
    <source>
        <dbReference type="Pfam" id="PF23750"/>
    </source>
</evidence>
<dbReference type="AlphaFoldDB" id="A0A1E5G669"/>
<dbReference type="InterPro" id="IPR055431">
    <property type="entry name" value="RsgI_M"/>
</dbReference>
<keyword evidence="1" id="KW-1133">Transmembrane helix</keyword>
<evidence type="ECO:0000256" key="1">
    <source>
        <dbReference type="SAM" id="Phobius"/>
    </source>
</evidence>
<proteinExistence type="predicted"/>
<dbReference type="STRING" id="766136.BHF68_03335"/>
<accession>A0A1E5G669</accession>
<comment type="caution">
    <text evidence="3">The sequence shown here is derived from an EMBL/GenBank/DDBJ whole genome shotgun (WGS) entry which is preliminary data.</text>
</comment>
<protein>
    <recommendedName>
        <fullName evidence="2">Anti-sigma factor RsgI-like middle domain-containing protein</fullName>
    </recommendedName>
</protein>
<organism evidence="3 4">
    <name type="scientific">Desulfuribacillus alkaliarsenatis</name>
    <dbReference type="NCBI Taxonomy" id="766136"/>
    <lineage>
        <taxon>Bacteria</taxon>
        <taxon>Bacillati</taxon>
        <taxon>Bacillota</taxon>
        <taxon>Desulfuribacillia</taxon>
        <taxon>Desulfuribacillales</taxon>
        <taxon>Desulfuribacillaceae</taxon>
        <taxon>Desulfuribacillus</taxon>
    </lineage>
</organism>
<gene>
    <name evidence="3" type="ORF">BHF68_03335</name>
</gene>
<dbReference type="RefSeq" id="WP_069642199.1">
    <property type="nucleotide sequence ID" value="NZ_MIJE01000001.1"/>
</dbReference>
<dbReference type="EMBL" id="MIJE01000001">
    <property type="protein sequence ID" value="OEF98707.1"/>
    <property type="molecule type" value="Genomic_DNA"/>
</dbReference>
<feature type="domain" description="Anti-sigma factor RsgI-like middle" evidence="2">
    <location>
        <begin position="52"/>
        <end position="188"/>
    </location>
</feature>
<reference evidence="3 4" key="1">
    <citation type="submission" date="2016-09" db="EMBL/GenBank/DDBJ databases">
        <title>Draft genome sequence for the type strain of Desulfuribacillus alkaliarsenatis AHT28, an obligately anaerobic, sulfidogenic bacterium isolated from Russian soda lake sediments.</title>
        <authorList>
            <person name="Abin C.A."/>
            <person name="Hollibaugh J.T."/>
        </authorList>
    </citation>
    <scope>NUCLEOTIDE SEQUENCE [LARGE SCALE GENOMIC DNA]</scope>
    <source>
        <strain evidence="3 4">AHT28</strain>
    </source>
</reference>
<keyword evidence="4" id="KW-1185">Reference proteome</keyword>